<protein>
    <recommendedName>
        <fullName evidence="3">Anti-sigma factor</fullName>
    </recommendedName>
</protein>
<comment type="caution">
    <text evidence="1">The sequence shown here is derived from an EMBL/GenBank/DDBJ whole genome shotgun (WGS) entry which is preliminary data.</text>
</comment>
<dbReference type="EMBL" id="JBHTMY010000003">
    <property type="protein sequence ID" value="MFD1316148.1"/>
    <property type="molecule type" value="Genomic_DNA"/>
</dbReference>
<evidence type="ECO:0000313" key="2">
    <source>
        <dbReference type="Proteomes" id="UP001597201"/>
    </source>
</evidence>
<keyword evidence="2" id="KW-1185">Reference proteome</keyword>
<gene>
    <name evidence="1" type="ORF">ACFQ39_11010</name>
</gene>
<organism evidence="1 2">
    <name type="scientific">Namhaeicola litoreus</name>
    <dbReference type="NCBI Taxonomy" id="1052145"/>
    <lineage>
        <taxon>Bacteria</taxon>
        <taxon>Pseudomonadati</taxon>
        <taxon>Bacteroidota</taxon>
        <taxon>Flavobacteriia</taxon>
        <taxon>Flavobacteriales</taxon>
        <taxon>Flavobacteriaceae</taxon>
        <taxon>Namhaeicola</taxon>
    </lineage>
</organism>
<evidence type="ECO:0000313" key="1">
    <source>
        <dbReference type="EMBL" id="MFD1316148.1"/>
    </source>
</evidence>
<name>A0ABW3Y2Q1_9FLAO</name>
<dbReference type="RefSeq" id="WP_377178960.1">
    <property type="nucleotide sequence ID" value="NZ_JBHTMY010000003.1"/>
</dbReference>
<proteinExistence type="predicted"/>
<accession>A0ABW3Y2Q1</accession>
<dbReference type="Proteomes" id="UP001597201">
    <property type="component" value="Unassembled WGS sequence"/>
</dbReference>
<sequence>MESGNIEKLLEKYFEAETTLAEEKQLKEYFSGNQIAEHLAQYRAFFGYFKEEPNHISVKEIELPKERKFNMKFISIAASFLLMVSVFSYQQYQHNQEVAAREAFAKTQEALQLISQNLNKGNKAIAQLNYYEETQRKIFKNE</sequence>
<evidence type="ECO:0008006" key="3">
    <source>
        <dbReference type="Google" id="ProtNLM"/>
    </source>
</evidence>
<reference evidence="2" key="1">
    <citation type="journal article" date="2019" name="Int. J. Syst. Evol. Microbiol.">
        <title>The Global Catalogue of Microorganisms (GCM) 10K type strain sequencing project: providing services to taxonomists for standard genome sequencing and annotation.</title>
        <authorList>
            <consortium name="The Broad Institute Genomics Platform"/>
            <consortium name="The Broad Institute Genome Sequencing Center for Infectious Disease"/>
            <person name="Wu L."/>
            <person name="Ma J."/>
        </authorList>
    </citation>
    <scope>NUCLEOTIDE SEQUENCE [LARGE SCALE GENOMIC DNA]</scope>
    <source>
        <strain evidence="2">CCUG 61485</strain>
    </source>
</reference>